<dbReference type="Proteomes" id="UP000316331">
    <property type="component" value="Unassembled WGS sequence"/>
</dbReference>
<keyword evidence="2 4" id="KW-0012">Acyltransferase</keyword>
<protein>
    <submittedName>
        <fullName evidence="4">1-acyl-sn-glycerol-3-phosphate acyltransferase</fullName>
    </submittedName>
</protein>
<evidence type="ECO:0000259" key="3">
    <source>
        <dbReference type="SMART" id="SM00563"/>
    </source>
</evidence>
<evidence type="ECO:0000256" key="2">
    <source>
        <dbReference type="ARBA" id="ARBA00023315"/>
    </source>
</evidence>
<evidence type="ECO:0000313" key="4">
    <source>
        <dbReference type="EMBL" id="TQM33363.1"/>
    </source>
</evidence>
<dbReference type="RefSeq" id="WP_141811143.1">
    <property type="nucleotide sequence ID" value="NZ_VFPG01000001.1"/>
</dbReference>
<dbReference type="CDD" id="cd07989">
    <property type="entry name" value="LPLAT_AGPAT-like"/>
    <property type="match status" value="1"/>
</dbReference>
<evidence type="ECO:0000256" key="1">
    <source>
        <dbReference type="ARBA" id="ARBA00022679"/>
    </source>
</evidence>
<dbReference type="GO" id="GO:0003841">
    <property type="term" value="F:1-acylglycerol-3-phosphate O-acyltransferase activity"/>
    <property type="evidence" value="ECO:0007669"/>
    <property type="project" value="TreeGrafter"/>
</dbReference>
<dbReference type="InterPro" id="IPR002123">
    <property type="entry name" value="Plipid/glycerol_acylTrfase"/>
</dbReference>
<dbReference type="SMART" id="SM00563">
    <property type="entry name" value="PlsC"/>
    <property type="match status" value="1"/>
</dbReference>
<gene>
    <name evidence="4" type="ORF">FB390_5090</name>
</gene>
<dbReference type="Pfam" id="PF01553">
    <property type="entry name" value="Acyltransferase"/>
    <property type="match status" value="1"/>
</dbReference>
<keyword evidence="5" id="KW-1185">Reference proteome</keyword>
<dbReference type="GO" id="GO:0005886">
    <property type="term" value="C:plasma membrane"/>
    <property type="evidence" value="ECO:0007669"/>
    <property type="project" value="TreeGrafter"/>
</dbReference>
<reference evidence="4 5" key="1">
    <citation type="submission" date="2019-06" db="EMBL/GenBank/DDBJ databases">
        <title>Sequencing the genomes of 1000 actinobacteria strains.</title>
        <authorList>
            <person name="Klenk H.-P."/>
        </authorList>
    </citation>
    <scope>NUCLEOTIDE SEQUENCE [LARGE SCALE GENOMIC DNA]</scope>
    <source>
        <strain evidence="4 5">DSM 103495</strain>
    </source>
</reference>
<dbReference type="PANTHER" id="PTHR10434">
    <property type="entry name" value="1-ACYL-SN-GLYCEROL-3-PHOSPHATE ACYLTRANSFERASE"/>
    <property type="match status" value="1"/>
</dbReference>
<dbReference type="PANTHER" id="PTHR10434:SF55">
    <property type="entry name" value="POSSIBLE ACYLTRANSFERASE"/>
    <property type="match status" value="1"/>
</dbReference>
<comment type="caution">
    <text evidence="4">The sequence shown here is derived from an EMBL/GenBank/DDBJ whole genome shotgun (WGS) entry which is preliminary data.</text>
</comment>
<name>A0A543FHM4_9NOCA</name>
<feature type="domain" description="Phospholipid/glycerol acyltransferase" evidence="3">
    <location>
        <begin position="64"/>
        <end position="181"/>
    </location>
</feature>
<dbReference type="OrthoDB" id="7056876at2"/>
<evidence type="ECO:0000313" key="5">
    <source>
        <dbReference type="Proteomes" id="UP000316331"/>
    </source>
</evidence>
<dbReference type="EMBL" id="VFPG01000001">
    <property type="protein sequence ID" value="TQM33363.1"/>
    <property type="molecule type" value="Genomic_DNA"/>
</dbReference>
<dbReference type="AlphaFoldDB" id="A0A543FHM4"/>
<dbReference type="GO" id="GO:0006654">
    <property type="term" value="P:phosphatidic acid biosynthetic process"/>
    <property type="evidence" value="ECO:0007669"/>
    <property type="project" value="TreeGrafter"/>
</dbReference>
<organism evidence="4 5">
    <name type="scientific">Nocardia bhagyanarayanae</name>
    <dbReference type="NCBI Taxonomy" id="1215925"/>
    <lineage>
        <taxon>Bacteria</taxon>
        <taxon>Bacillati</taxon>
        <taxon>Actinomycetota</taxon>
        <taxon>Actinomycetes</taxon>
        <taxon>Mycobacteriales</taxon>
        <taxon>Nocardiaceae</taxon>
        <taxon>Nocardia</taxon>
    </lineage>
</organism>
<sequence length="254" mass="27681">MNNIAGTDPTARPPREYRWPWRVHTGESFNPWWNAVYLAAHPPVRALVSTRYRGIENVPSAGPAIIVCNHVSHVDPLLIARFLVDVGRSPHFLAKREVFVGLAGVVMRAAEQIPIDRAAEPSEAFRAASAVLQSGRVVVIMPEGTITRDPAGMPGPMKTGAARLAKLNPGVPVVPISQWGVQRSIDFYQRRFQLLPRSQHFVTAHPPIEVDDDTDVSALTAMISQRLTDGVARLRETAGEQIGLGARPADSGGR</sequence>
<keyword evidence="1 4" id="KW-0808">Transferase</keyword>
<proteinExistence type="predicted"/>
<dbReference type="SUPFAM" id="SSF69593">
    <property type="entry name" value="Glycerol-3-phosphate (1)-acyltransferase"/>
    <property type="match status" value="1"/>
</dbReference>
<accession>A0A543FHM4</accession>